<keyword evidence="2" id="KW-1185">Reference proteome</keyword>
<dbReference type="AlphaFoldDB" id="A0A9P3PLX3"/>
<dbReference type="Proteomes" id="UP001063166">
    <property type="component" value="Unassembled WGS sequence"/>
</dbReference>
<evidence type="ECO:0000313" key="1">
    <source>
        <dbReference type="EMBL" id="GLB38760.1"/>
    </source>
</evidence>
<sequence>MLSTVSQKLVDNAELLADLSFTIGGTRRQRRIVQPQDGTCPGKSDATRKFVRDVGVNMMLDDNVHKVITPAVSSPPNSPAT</sequence>
<evidence type="ECO:0000313" key="2">
    <source>
        <dbReference type="Proteomes" id="UP001063166"/>
    </source>
</evidence>
<dbReference type="EMBL" id="BRPK01000005">
    <property type="protein sequence ID" value="GLB38760.1"/>
    <property type="molecule type" value="Genomic_DNA"/>
</dbReference>
<organism evidence="1 2">
    <name type="scientific">Lyophyllum shimeji</name>
    <name type="common">Hon-shimeji</name>
    <name type="synonym">Tricholoma shimeji</name>
    <dbReference type="NCBI Taxonomy" id="47721"/>
    <lineage>
        <taxon>Eukaryota</taxon>
        <taxon>Fungi</taxon>
        <taxon>Dikarya</taxon>
        <taxon>Basidiomycota</taxon>
        <taxon>Agaricomycotina</taxon>
        <taxon>Agaricomycetes</taxon>
        <taxon>Agaricomycetidae</taxon>
        <taxon>Agaricales</taxon>
        <taxon>Tricholomatineae</taxon>
        <taxon>Lyophyllaceae</taxon>
        <taxon>Lyophyllum</taxon>
    </lineage>
</organism>
<gene>
    <name evidence="1" type="ORF">LshimejAT787_0506250</name>
</gene>
<protein>
    <submittedName>
        <fullName evidence="1">Uncharacterized protein</fullName>
    </submittedName>
</protein>
<accession>A0A9P3PLX3</accession>
<reference evidence="1" key="1">
    <citation type="submission" date="2022-07" db="EMBL/GenBank/DDBJ databases">
        <title>The genome of Lyophyllum shimeji provides insight into the initial evolution of ectomycorrhizal fungal genome.</title>
        <authorList>
            <person name="Kobayashi Y."/>
            <person name="Shibata T."/>
            <person name="Hirakawa H."/>
            <person name="Shigenobu S."/>
            <person name="Nishiyama T."/>
            <person name="Yamada A."/>
            <person name="Hasebe M."/>
            <person name="Kawaguchi M."/>
        </authorList>
    </citation>
    <scope>NUCLEOTIDE SEQUENCE</scope>
    <source>
        <strain evidence="1">AT787</strain>
    </source>
</reference>
<proteinExistence type="predicted"/>
<name>A0A9P3PLX3_LYOSH</name>
<comment type="caution">
    <text evidence="1">The sequence shown here is derived from an EMBL/GenBank/DDBJ whole genome shotgun (WGS) entry which is preliminary data.</text>
</comment>